<dbReference type="GeneID" id="22571963"/>
<protein>
    <submittedName>
        <fullName evidence="1">Uncharacterized protein</fullName>
    </submittedName>
</protein>
<evidence type="ECO:0000313" key="2">
    <source>
        <dbReference type="Proteomes" id="UP000063063"/>
    </source>
</evidence>
<sequence>MGPRVAGFLIGGFVTATASAVLLQYDVLRKQELTTRKTEEMAVQADIIVHRFRVVEAGLRTLSEGIEAPPSAT</sequence>
<dbReference type="eggNOG" id="ENOG502SEMB">
    <property type="taxonomic scope" value="Eukaryota"/>
</dbReference>
<dbReference type="OrthoDB" id="258193at2759"/>
<gene>
    <name evidence="1" type="ORF">LPMP_040040</name>
</gene>
<proteinExistence type="predicted"/>
<dbReference type="EMBL" id="CP009373">
    <property type="protein sequence ID" value="AIN95331.1"/>
    <property type="molecule type" value="Genomic_DNA"/>
</dbReference>
<organism evidence="1 2">
    <name type="scientific">Leishmania panamensis</name>
    <dbReference type="NCBI Taxonomy" id="5679"/>
    <lineage>
        <taxon>Eukaryota</taxon>
        <taxon>Discoba</taxon>
        <taxon>Euglenozoa</taxon>
        <taxon>Kinetoplastea</taxon>
        <taxon>Metakinetoplastina</taxon>
        <taxon>Trypanosomatida</taxon>
        <taxon>Trypanosomatidae</taxon>
        <taxon>Leishmaniinae</taxon>
        <taxon>Leishmania</taxon>
        <taxon>Leishmania guyanensis species complex</taxon>
    </lineage>
</organism>
<accession>A0A088S1H8</accession>
<evidence type="ECO:0000313" key="1">
    <source>
        <dbReference type="EMBL" id="AIN95331.1"/>
    </source>
</evidence>
<dbReference type="Proteomes" id="UP000063063">
    <property type="component" value="Chromosome 4"/>
</dbReference>
<dbReference type="VEuPathDB" id="TriTrypDB:LPMP_040040"/>
<dbReference type="RefSeq" id="XP_010703653.1">
    <property type="nucleotide sequence ID" value="XM_010705351.1"/>
</dbReference>
<dbReference type="VEuPathDB" id="TriTrypDB:LPAL13_040006100"/>
<dbReference type="AlphaFoldDB" id="A0A088S1H8"/>
<keyword evidence="2" id="KW-1185">Reference proteome</keyword>
<reference evidence="1 2" key="1">
    <citation type="journal article" date="2015" name="Sci. Rep.">
        <title>The genome of Leishmania panamensis: insights into genomics of the L. (Viannia) subgenus.</title>
        <authorList>
            <person name="Llanes A."/>
            <person name="Restrepo C.M."/>
            <person name="Vecchio G.D."/>
            <person name="Anguizola F.J."/>
            <person name="Lleonart R."/>
        </authorList>
    </citation>
    <scope>NUCLEOTIDE SEQUENCE [LARGE SCALE GENOMIC DNA]</scope>
    <source>
        <strain evidence="1 2">MHOM/PA/94/PSC-1</strain>
    </source>
</reference>
<dbReference type="KEGG" id="lpan:LPMP_040040"/>
<name>A0A088S1H8_LEIPA</name>